<accession>A0AAE0JBH1</accession>
<dbReference type="GeneID" id="87864326"/>
<reference evidence="3" key="1">
    <citation type="journal article" date="2023" name="Mol. Phylogenet. Evol.">
        <title>Genome-scale phylogeny and comparative genomics of the fungal order Sordariales.</title>
        <authorList>
            <person name="Hensen N."/>
            <person name="Bonometti L."/>
            <person name="Westerberg I."/>
            <person name="Brannstrom I.O."/>
            <person name="Guillou S."/>
            <person name="Cros-Aarteil S."/>
            <person name="Calhoun S."/>
            <person name="Haridas S."/>
            <person name="Kuo A."/>
            <person name="Mondo S."/>
            <person name="Pangilinan J."/>
            <person name="Riley R."/>
            <person name="LaButti K."/>
            <person name="Andreopoulos B."/>
            <person name="Lipzen A."/>
            <person name="Chen C."/>
            <person name="Yan M."/>
            <person name="Daum C."/>
            <person name="Ng V."/>
            <person name="Clum A."/>
            <person name="Steindorff A."/>
            <person name="Ohm R.A."/>
            <person name="Martin F."/>
            <person name="Silar P."/>
            <person name="Natvig D.O."/>
            <person name="Lalanne C."/>
            <person name="Gautier V."/>
            <person name="Ament-Velasquez S.L."/>
            <person name="Kruys A."/>
            <person name="Hutchinson M.I."/>
            <person name="Powell A.J."/>
            <person name="Barry K."/>
            <person name="Miller A.N."/>
            <person name="Grigoriev I.V."/>
            <person name="Debuchy R."/>
            <person name="Gladieux P."/>
            <person name="Hiltunen Thoren M."/>
            <person name="Johannesson H."/>
        </authorList>
    </citation>
    <scope>NUCLEOTIDE SEQUENCE</scope>
    <source>
        <strain evidence="3">CBS 560.94</strain>
    </source>
</reference>
<dbReference type="EMBL" id="JAUEPP010000006">
    <property type="protein sequence ID" value="KAK3340614.1"/>
    <property type="molecule type" value="Genomic_DNA"/>
</dbReference>
<feature type="region of interest" description="Disordered" evidence="1">
    <location>
        <begin position="165"/>
        <end position="185"/>
    </location>
</feature>
<evidence type="ECO:0000256" key="1">
    <source>
        <dbReference type="SAM" id="MobiDB-lite"/>
    </source>
</evidence>
<organism evidence="3 4">
    <name type="scientific">Neurospora tetraspora</name>
    <dbReference type="NCBI Taxonomy" id="94610"/>
    <lineage>
        <taxon>Eukaryota</taxon>
        <taxon>Fungi</taxon>
        <taxon>Dikarya</taxon>
        <taxon>Ascomycota</taxon>
        <taxon>Pezizomycotina</taxon>
        <taxon>Sordariomycetes</taxon>
        <taxon>Sordariomycetidae</taxon>
        <taxon>Sordariales</taxon>
        <taxon>Sordariaceae</taxon>
        <taxon>Neurospora</taxon>
    </lineage>
</organism>
<feature type="compositionally biased region" description="Basic and acidic residues" evidence="1">
    <location>
        <begin position="448"/>
        <end position="473"/>
    </location>
</feature>
<feature type="transmembrane region" description="Helical" evidence="2">
    <location>
        <begin position="339"/>
        <end position="358"/>
    </location>
</feature>
<name>A0AAE0JBH1_9PEZI</name>
<proteinExistence type="predicted"/>
<comment type="caution">
    <text evidence="3">The sequence shown here is derived from an EMBL/GenBank/DDBJ whole genome shotgun (WGS) entry which is preliminary data.</text>
</comment>
<feature type="transmembrane region" description="Helical" evidence="2">
    <location>
        <begin position="199"/>
        <end position="221"/>
    </location>
</feature>
<protein>
    <submittedName>
        <fullName evidence="3">Uncharacterized protein</fullName>
    </submittedName>
</protein>
<feature type="compositionally biased region" description="Acidic residues" evidence="1">
    <location>
        <begin position="438"/>
        <end position="447"/>
    </location>
</feature>
<keyword evidence="2" id="KW-0472">Membrane</keyword>
<feature type="compositionally biased region" description="Basic residues" evidence="1">
    <location>
        <begin position="486"/>
        <end position="497"/>
    </location>
</feature>
<evidence type="ECO:0000256" key="2">
    <source>
        <dbReference type="SAM" id="Phobius"/>
    </source>
</evidence>
<dbReference type="AlphaFoldDB" id="A0AAE0JBH1"/>
<evidence type="ECO:0000313" key="3">
    <source>
        <dbReference type="EMBL" id="KAK3340614.1"/>
    </source>
</evidence>
<feature type="transmembrane region" description="Helical" evidence="2">
    <location>
        <begin position="305"/>
        <end position="327"/>
    </location>
</feature>
<feature type="transmembrane region" description="Helical" evidence="2">
    <location>
        <begin position="233"/>
        <end position="252"/>
    </location>
</feature>
<sequence length="540" mass="59719">MATDELGVFCLAFLRRDEGETAEAGEGALFRVRKVNTNNNRSGGKGRYSDGYGYNKDSLYDDGSFESGGVSPEGAHVSMSFPDMQQQINKLMPDAEDLRLALASYHVEGTIQTVYDCPVTLTPSHENDAEVDAELLDPSNLDSTTPQPPLLTAIPLPLSWQMLIEREPPPPSSGPGHQTLATRPPLADVTLPPTLTTHFLLTALDGLLASGCVGFTLGILGTSFPFLPMIANAALIGKLGLHCVFVICMFWIDAFTDDDDDEVDESSRGRRWANRWKKGTDAQKGGIWQATNGQLHGLNLSIGGAIWDVLHIAMVVLYTVALVLPIDGRKRRPRDLDKALIGWSVLGHLFSMMVKLVVREYVLGPLLLDRYLASFEDDSATAHSQPRQSFQWNEKGALMVEVRQVSEVSHVQNGSENGYDVRDHLPSHGHRQGQGQGQEEDDLMVYEEWDRARGQERPRKKEHEGNDDGQEKSSRRRNRLFGGMLRRSKALRWKSTKRQSPPSEDSDNISNVAVVGQGDDDQHDANWGHSEVCLLAELEG</sequence>
<dbReference type="Proteomes" id="UP001278500">
    <property type="component" value="Unassembled WGS sequence"/>
</dbReference>
<keyword evidence="2" id="KW-0812">Transmembrane</keyword>
<feature type="compositionally biased region" description="Polar residues" evidence="1">
    <location>
        <begin position="498"/>
        <end position="511"/>
    </location>
</feature>
<evidence type="ECO:0000313" key="4">
    <source>
        <dbReference type="Proteomes" id="UP001278500"/>
    </source>
</evidence>
<feature type="region of interest" description="Disordered" evidence="1">
    <location>
        <begin position="409"/>
        <end position="526"/>
    </location>
</feature>
<keyword evidence="4" id="KW-1185">Reference proteome</keyword>
<keyword evidence="2" id="KW-1133">Transmembrane helix</keyword>
<gene>
    <name evidence="3" type="ORF">B0H65DRAFT_473004</name>
</gene>
<dbReference type="RefSeq" id="XP_062679556.1">
    <property type="nucleotide sequence ID" value="XM_062827172.1"/>
</dbReference>
<reference evidence="3" key="2">
    <citation type="submission" date="2023-06" db="EMBL/GenBank/DDBJ databases">
        <authorList>
            <consortium name="Lawrence Berkeley National Laboratory"/>
            <person name="Haridas S."/>
            <person name="Hensen N."/>
            <person name="Bonometti L."/>
            <person name="Westerberg I."/>
            <person name="Brannstrom I.O."/>
            <person name="Guillou S."/>
            <person name="Cros-Aarteil S."/>
            <person name="Calhoun S."/>
            <person name="Kuo A."/>
            <person name="Mondo S."/>
            <person name="Pangilinan J."/>
            <person name="Riley R."/>
            <person name="Labutti K."/>
            <person name="Andreopoulos B."/>
            <person name="Lipzen A."/>
            <person name="Chen C."/>
            <person name="Yanf M."/>
            <person name="Daum C."/>
            <person name="Ng V."/>
            <person name="Clum A."/>
            <person name="Steindorff A."/>
            <person name="Ohm R."/>
            <person name="Martin F."/>
            <person name="Silar P."/>
            <person name="Natvig D."/>
            <person name="Lalanne C."/>
            <person name="Gautier V."/>
            <person name="Ament-Velasquez S.L."/>
            <person name="Kruys A."/>
            <person name="Hutchinson M.I."/>
            <person name="Powell A.J."/>
            <person name="Barry K."/>
            <person name="Miller A.N."/>
            <person name="Grigoriev I.V."/>
            <person name="Debuchy R."/>
            <person name="Gladieux P."/>
            <person name="Thoren M.H."/>
            <person name="Johannesson H."/>
        </authorList>
    </citation>
    <scope>NUCLEOTIDE SEQUENCE</scope>
    <source>
        <strain evidence="3">CBS 560.94</strain>
    </source>
</reference>